<comment type="caution">
    <text evidence="1">The sequence shown here is derived from an EMBL/GenBank/DDBJ whole genome shotgun (WGS) entry which is preliminary data.</text>
</comment>
<evidence type="ECO:0000313" key="2">
    <source>
        <dbReference type="Proteomes" id="UP000266721"/>
    </source>
</evidence>
<protein>
    <submittedName>
        <fullName evidence="1">Uncharacterized protein</fullName>
    </submittedName>
</protein>
<dbReference type="EMBL" id="KV590668">
    <property type="protein sequence ID" value="OPL21540.1"/>
    <property type="molecule type" value="Genomic_DNA"/>
</dbReference>
<dbReference type="AlphaFoldDB" id="A0A3L5TR20"/>
<feature type="non-terminal residue" evidence="1">
    <location>
        <position position="1"/>
    </location>
</feature>
<accession>A0A3L5TR20</accession>
<evidence type="ECO:0000313" key="1">
    <source>
        <dbReference type="EMBL" id="OPL21540.1"/>
    </source>
</evidence>
<reference evidence="1 2" key="1">
    <citation type="journal article" date="2016" name="PLoS ONE">
        <title>A First Insight into the Genome of the Filter-Feeder Mussel Mytilus galloprovincialis.</title>
        <authorList>
            <person name="Murgarella M."/>
            <person name="Puiu D."/>
            <person name="Novoa B."/>
            <person name="Figueras A."/>
            <person name="Posada D."/>
            <person name="Canchaya C."/>
        </authorList>
    </citation>
    <scope>NUCLEOTIDE SEQUENCE [LARGE SCALE GENOMIC DNA]</scope>
    <source>
        <tissue evidence="1">Muscle</tissue>
    </source>
</reference>
<dbReference type="Proteomes" id="UP000266721">
    <property type="component" value="Unassembled WGS sequence"/>
</dbReference>
<keyword evidence="2" id="KW-1185">Reference proteome</keyword>
<organism evidence="1 2">
    <name type="scientific">Mytilus galloprovincialis</name>
    <name type="common">Mediterranean mussel</name>
    <dbReference type="NCBI Taxonomy" id="29158"/>
    <lineage>
        <taxon>Eukaryota</taxon>
        <taxon>Metazoa</taxon>
        <taxon>Spiralia</taxon>
        <taxon>Lophotrochozoa</taxon>
        <taxon>Mollusca</taxon>
        <taxon>Bivalvia</taxon>
        <taxon>Autobranchia</taxon>
        <taxon>Pteriomorphia</taxon>
        <taxon>Mytilida</taxon>
        <taxon>Mytiloidea</taxon>
        <taxon>Mytilidae</taxon>
        <taxon>Mytilinae</taxon>
        <taxon>Mytilus</taxon>
    </lineage>
</organism>
<gene>
    <name evidence="1" type="ORF">AM593_00754</name>
</gene>
<sequence length="63" mass="7224">MKDLGMYIVQSIEDPKFQKVEPNTAKCSINHPSHLGKNSLNKYDEIPMRKVKMLDILTGDISY</sequence>
<name>A0A3L5TR20_MYTGA</name>
<proteinExistence type="predicted"/>